<dbReference type="InterPro" id="IPR036709">
    <property type="entry name" value="Autotransporte_beta_dom_sf"/>
</dbReference>
<dbReference type="RefSeq" id="WP_176614126.1">
    <property type="nucleotide sequence ID" value="NZ_JABXXR010000101.1"/>
</dbReference>
<reference evidence="2 3" key="1">
    <citation type="submission" date="2020-06" db="EMBL/GenBank/DDBJ databases">
        <title>Description of novel acetic acid bacteria.</title>
        <authorList>
            <person name="Sombolestani A."/>
        </authorList>
    </citation>
    <scope>NUCLEOTIDE SEQUENCE [LARGE SCALE GENOMIC DNA]</scope>
    <source>
        <strain evidence="2 3">LMG 27010</strain>
    </source>
</reference>
<dbReference type="GO" id="GO:0009279">
    <property type="term" value="C:cell outer membrane"/>
    <property type="evidence" value="ECO:0007669"/>
    <property type="project" value="InterPro"/>
</dbReference>
<proteinExistence type="predicted"/>
<dbReference type="Proteomes" id="UP000585665">
    <property type="component" value="Unassembled WGS sequence"/>
</dbReference>
<dbReference type="GO" id="GO:0006878">
    <property type="term" value="P:intracellular copper ion homeostasis"/>
    <property type="evidence" value="ECO:0007669"/>
    <property type="project" value="InterPro"/>
</dbReference>
<feature type="signal peptide" evidence="1">
    <location>
        <begin position="1"/>
        <end position="19"/>
    </location>
</feature>
<keyword evidence="3" id="KW-1185">Reference proteome</keyword>
<evidence type="ECO:0000256" key="1">
    <source>
        <dbReference type="SAM" id="SignalP"/>
    </source>
</evidence>
<organism evidence="2 3">
    <name type="scientific">Ameyamaea chiangmaiensis</name>
    <dbReference type="NCBI Taxonomy" id="442969"/>
    <lineage>
        <taxon>Bacteria</taxon>
        <taxon>Pseudomonadati</taxon>
        <taxon>Pseudomonadota</taxon>
        <taxon>Alphaproteobacteria</taxon>
        <taxon>Acetobacterales</taxon>
        <taxon>Acetobacteraceae</taxon>
        <taxon>Ameyamaea</taxon>
    </lineage>
</organism>
<dbReference type="AlphaFoldDB" id="A0A850P9D3"/>
<dbReference type="InterPro" id="IPR007939">
    <property type="entry name" value="Cu-R_B_prcur"/>
</dbReference>
<accession>A0A850P9D3</accession>
<gene>
    <name evidence="2" type="ORF">HUK82_11675</name>
</gene>
<sequence>MRARVLWAACTLWPMVAQAAPMAGMAMDDMPGMTMPMPAPPVRPPASVSHGVPAKAIVHRHAAPTSRPAITTPGTVPSAGIMTMPEAAPVVSAPVHYVSGVMPVMDHGIYAHAILEQLEARYAPSGTQFRYDGQAWVGTDYNRLWLKSEGTLGSTGFHDGDHELFYDRPISTYFDVQAGVRADIDDGPSRVWGAFGVEGLALYFFELGATFYVSGDGRVAGKLEGSYDLMLTNRLILQPQAELNFYSRRDPGRGVASGLSDIDTGLRLRYDISRSFSPYVAVTYDGQFGRSGAVLRPDERQARDTVRFTVGLRTWF</sequence>
<name>A0A850P9D3_9PROT</name>
<keyword evidence="1" id="KW-0732">Signal</keyword>
<comment type="caution">
    <text evidence="2">The sequence shown here is derived from an EMBL/GenBank/DDBJ whole genome shotgun (WGS) entry which is preliminary data.</text>
</comment>
<dbReference type="GO" id="GO:0005507">
    <property type="term" value="F:copper ion binding"/>
    <property type="evidence" value="ECO:0007669"/>
    <property type="project" value="InterPro"/>
</dbReference>
<evidence type="ECO:0000313" key="3">
    <source>
        <dbReference type="Proteomes" id="UP000585665"/>
    </source>
</evidence>
<evidence type="ECO:0000313" key="2">
    <source>
        <dbReference type="EMBL" id="NVN41215.1"/>
    </source>
</evidence>
<dbReference type="EMBL" id="JABXXR010000101">
    <property type="protein sequence ID" value="NVN41215.1"/>
    <property type="molecule type" value="Genomic_DNA"/>
</dbReference>
<dbReference type="Pfam" id="PF05275">
    <property type="entry name" value="CopB"/>
    <property type="match status" value="1"/>
</dbReference>
<feature type="chain" id="PRO_5032312471" evidence="1">
    <location>
        <begin position="20"/>
        <end position="316"/>
    </location>
</feature>
<protein>
    <submittedName>
        <fullName evidence="2">Copper resistance protein B</fullName>
    </submittedName>
</protein>
<dbReference type="SUPFAM" id="SSF103515">
    <property type="entry name" value="Autotransporter"/>
    <property type="match status" value="1"/>
</dbReference>